<dbReference type="Proteomes" id="UP000799766">
    <property type="component" value="Unassembled WGS sequence"/>
</dbReference>
<reference evidence="8" key="1">
    <citation type="journal article" date="2020" name="Stud. Mycol.">
        <title>101 Dothideomycetes genomes: a test case for predicting lifestyles and emergence of pathogens.</title>
        <authorList>
            <person name="Haridas S."/>
            <person name="Albert R."/>
            <person name="Binder M."/>
            <person name="Bloem J."/>
            <person name="Labutti K."/>
            <person name="Salamov A."/>
            <person name="Andreopoulos B."/>
            <person name="Baker S."/>
            <person name="Barry K."/>
            <person name="Bills G."/>
            <person name="Bluhm B."/>
            <person name="Cannon C."/>
            <person name="Castanera R."/>
            <person name="Culley D."/>
            <person name="Daum C."/>
            <person name="Ezra D."/>
            <person name="Gonzalez J."/>
            <person name="Henrissat B."/>
            <person name="Kuo A."/>
            <person name="Liang C."/>
            <person name="Lipzen A."/>
            <person name="Lutzoni F."/>
            <person name="Magnuson J."/>
            <person name="Mondo S."/>
            <person name="Nolan M."/>
            <person name="Ohm R."/>
            <person name="Pangilinan J."/>
            <person name="Park H.-J."/>
            <person name="Ramirez L."/>
            <person name="Alfaro M."/>
            <person name="Sun H."/>
            <person name="Tritt A."/>
            <person name="Yoshinaga Y."/>
            <person name="Zwiers L.-H."/>
            <person name="Turgeon B."/>
            <person name="Goodwin S."/>
            <person name="Spatafora J."/>
            <person name="Crous P."/>
            <person name="Grigoriev I."/>
        </authorList>
    </citation>
    <scope>NUCLEOTIDE SEQUENCE</scope>
    <source>
        <strain evidence="8">ATCC 16933</strain>
    </source>
</reference>
<feature type="domain" description="FAD-binding" evidence="7">
    <location>
        <begin position="21"/>
        <end position="378"/>
    </location>
</feature>
<dbReference type="InterPro" id="IPR050493">
    <property type="entry name" value="FAD-dep_Monooxygenase_BioMet"/>
</dbReference>
<sequence length="468" mass="51784">MRYAPPPLVLPKIHRDDDSKLSILIVGAGLGGLGAAIALLLAGHAVRILESASQISEVGAGIQVLPNSSRVLISWGLEERLARLATRPKRVNMLGWKGNALSSMDFHDYEEECGTPFWDFHRANLHACLLERARELGASVEVNSRVVDVRVVKEGERATVVLADGREEEADLVVGADGIFSKCRDVFLGREDPPVLTGDLAYRLLLNTREMMKDPELKGFVEDPQVNYWLGPLAHAVNYVLRGGELFNMVLLVPDDMPAGATTLEGNVEEMRALYKDWDPRIPKLLALCESVYKWRLCIRPGLDTSWSNPSGTFTLLGDSVHATLPYLASGAGMSLEDAAVLGLCFSRVKSKSLAEKKHALRVYEKCRRSRTEAVVQRGNMQQYLYHLHDGKEQEERDATLRAFGDAEESKKSSGVWDSGKYETGSDPLAWRRGGVGTWLLTYDCAEDVEQNWHLEESSGDGATRAHL</sequence>
<dbReference type="GO" id="GO:0071949">
    <property type="term" value="F:FAD binding"/>
    <property type="evidence" value="ECO:0007669"/>
    <property type="project" value="InterPro"/>
</dbReference>
<evidence type="ECO:0000256" key="5">
    <source>
        <dbReference type="ARBA" id="ARBA00023033"/>
    </source>
</evidence>
<evidence type="ECO:0000313" key="8">
    <source>
        <dbReference type="EMBL" id="KAF2460151.1"/>
    </source>
</evidence>
<dbReference type="InterPro" id="IPR036188">
    <property type="entry name" value="FAD/NAD-bd_sf"/>
</dbReference>
<evidence type="ECO:0000256" key="6">
    <source>
        <dbReference type="SAM" id="Phobius"/>
    </source>
</evidence>
<dbReference type="PRINTS" id="PR00420">
    <property type="entry name" value="RNGMNOXGNASE"/>
</dbReference>
<accession>A0A6A6P820</accession>
<gene>
    <name evidence="8" type="ORF">BDY21DRAFT_280883</name>
</gene>
<keyword evidence="3" id="KW-0274">FAD</keyword>
<comment type="similarity">
    <text evidence="1">Belongs to the paxM FAD-dependent monooxygenase family.</text>
</comment>
<dbReference type="FunFam" id="3.50.50.60:FF:000115">
    <property type="entry name" value="Salicylate hydroxylase, putative"/>
    <property type="match status" value="1"/>
</dbReference>
<dbReference type="InterPro" id="IPR002938">
    <property type="entry name" value="FAD-bd"/>
</dbReference>
<dbReference type="Gene3D" id="3.50.50.60">
    <property type="entry name" value="FAD/NAD(P)-binding domain"/>
    <property type="match status" value="1"/>
</dbReference>
<evidence type="ECO:0000256" key="3">
    <source>
        <dbReference type="ARBA" id="ARBA00022827"/>
    </source>
</evidence>
<keyword evidence="6" id="KW-0812">Transmembrane</keyword>
<dbReference type="AlphaFoldDB" id="A0A6A6P820"/>
<feature type="transmembrane region" description="Helical" evidence="6">
    <location>
        <begin position="21"/>
        <end position="46"/>
    </location>
</feature>
<name>A0A6A6P820_9PEZI</name>
<evidence type="ECO:0000256" key="2">
    <source>
        <dbReference type="ARBA" id="ARBA00022630"/>
    </source>
</evidence>
<dbReference type="SUPFAM" id="SSF51905">
    <property type="entry name" value="FAD/NAD(P)-binding domain"/>
    <property type="match status" value="1"/>
</dbReference>
<dbReference type="OrthoDB" id="16820at2759"/>
<evidence type="ECO:0000256" key="1">
    <source>
        <dbReference type="ARBA" id="ARBA00007992"/>
    </source>
</evidence>
<keyword evidence="2" id="KW-0285">Flavoprotein</keyword>
<keyword evidence="9" id="KW-1185">Reference proteome</keyword>
<organism evidence="8 9">
    <name type="scientific">Lineolata rhizophorae</name>
    <dbReference type="NCBI Taxonomy" id="578093"/>
    <lineage>
        <taxon>Eukaryota</taxon>
        <taxon>Fungi</taxon>
        <taxon>Dikarya</taxon>
        <taxon>Ascomycota</taxon>
        <taxon>Pezizomycotina</taxon>
        <taxon>Dothideomycetes</taxon>
        <taxon>Dothideomycetes incertae sedis</taxon>
        <taxon>Lineolatales</taxon>
        <taxon>Lineolataceae</taxon>
        <taxon>Lineolata</taxon>
    </lineage>
</organism>
<evidence type="ECO:0000256" key="4">
    <source>
        <dbReference type="ARBA" id="ARBA00023002"/>
    </source>
</evidence>
<evidence type="ECO:0000313" key="9">
    <source>
        <dbReference type="Proteomes" id="UP000799766"/>
    </source>
</evidence>
<dbReference type="PANTHER" id="PTHR13789">
    <property type="entry name" value="MONOOXYGENASE"/>
    <property type="match status" value="1"/>
</dbReference>
<protein>
    <submittedName>
        <fullName evidence="8">FAD binding domain-containing protein</fullName>
    </submittedName>
</protein>
<keyword evidence="4" id="KW-0560">Oxidoreductase</keyword>
<proteinExistence type="inferred from homology"/>
<keyword evidence="6" id="KW-1133">Transmembrane helix</keyword>
<dbReference type="EMBL" id="MU001674">
    <property type="protein sequence ID" value="KAF2460151.1"/>
    <property type="molecule type" value="Genomic_DNA"/>
</dbReference>
<keyword evidence="6" id="KW-0472">Membrane</keyword>
<dbReference type="Pfam" id="PF01494">
    <property type="entry name" value="FAD_binding_3"/>
    <property type="match status" value="1"/>
</dbReference>
<evidence type="ECO:0000259" key="7">
    <source>
        <dbReference type="Pfam" id="PF01494"/>
    </source>
</evidence>
<dbReference type="PANTHER" id="PTHR13789:SF242">
    <property type="entry name" value="FAD-BINDING DOMAIN-CONTAINING PROTEIN"/>
    <property type="match status" value="1"/>
</dbReference>
<dbReference type="GO" id="GO:0004497">
    <property type="term" value="F:monooxygenase activity"/>
    <property type="evidence" value="ECO:0007669"/>
    <property type="project" value="UniProtKB-KW"/>
</dbReference>
<keyword evidence="5" id="KW-0503">Monooxygenase</keyword>
<dbReference type="SUPFAM" id="SSF54373">
    <property type="entry name" value="FAD-linked reductases, C-terminal domain"/>
    <property type="match status" value="1"/>
</dbReference>